<dbReference type="GO" id="GO:0047429">
    <property type="term" value="F:nucleoside triphosphate diphosphatase activity"/>
    <property type="evidence" value="ECO:0007669"/>
    <property type="project" value="UniProtKB-EC"/>
</dbReference>
<evidence type="ECO:0000313" key="6">
    <source>
        <dbReference type="Proteomes" id="UP000706151"/>
    </source>
</evidence>
<sequence length="207" mass="22619">MPVDGQHLRLHLASRSPRRRELLTQIGVGFDTIAFRSTPRDDLVLDETPLPGEDPIHYVERIARTKAEHGCRIVGWRRLLPQPVLAADTTIDLAGELIGKPLDAGDAGRILQRLSGNTHRVLTAVAVGGPGGIEAALSISEVRFRQLDRDEIRRYVASGEPMDKAGAYGIQGHAGMFVEYLAGSYSGVMGLPLCETALLLKRFGYRL</sequence>
<keyword evidence="4" id="KW-0963">Cytoplasm</keyword>
<comment type="cofactor">
    <cofactor evidence="1 4">
        <name>a divalent metal cation</name>
        <dbReference type="ChEBI" id="CHEBI:60240"/>
    </cofactor>
</comment>
<dbReference type="NCBIfam" id="TIGR00172">
    <property type="entry name" value="maf"/>
    <property type="match status" value="1"/>
</dbReference>
<comment type="catalytic activity">
    <reaction evidence="4">
        <text>UTP + H2O = UMP + diphosphate + H(+)</text>
        <dbReference type="Rhea" id="RHEA:29395"/>
        <dbReference type="ChEBI" id="CHEBI:15377"/>
        <dbReference type="ChEBI" id="CHEBI:15378"/>
        <dbReference type="ChEBI" id="CHEBI:33019"/>
        <dbReference type="ChEBI" id="CHEBI:46398"/>
        <dbReference type="ChEBI" id="CHEBI:57865"/>
        <dbReference type="EC" id="3.6.1.9"/>
    </reaction>
</comment>
<dbReference type="Gene3D" id="3.90.950.10">
    <property type="match status" value="1"/>
</dbReference>
<feature type="active site" description="Proton acceptor" evidence="4">
    <location>
        <position position="88"/>
    </location>
</feature>
<dbReference type="Proteomes" id="UP000706151">
    <property type="component" value="Unassembled WGS sequence"/>
</dbReference>
<feature type="site" description="Important for substrate specificity" evidence="4">
    <location>
        <position position="18"/>
    </location>
</feature>
<keyword evidence="2 4" id="KW-0378">Hydrolase</keyword>
<comment type="caution">
    <text evidence="4">Lacks conserved residue(s) required for the propagation of feature annotation.</text>
</comment>
<dbReference type="InterPro" id="IPR003697">
    <property type="entry name" value="Maf-like"/>
</dbReference>
<comment type="subcellular location">
    <subcellularLocation>
        <location evidence="4">Cytoplasm</location>
    </subcellularLocation>
</comment>
<evidence type="ECO:0000256" key="3">
    <source>
        <dbReference type="ARBA" id="ARBA00023080"/>
    </source>
</evidence>
<comment type="caution">
    <text evidence="5">The sequence shown here is derived from an EMBL/GenBank/DDBJ whole genome shotgun (WGS) entry which is preliminary data.</text>
</comment>
<dbReference type="AlphaFoldDB" id="A0A935W2M6"/>
<evidence type="ECO:0000313" key="5">
    <source>
        <dbReference type="EMBL" id="MBK7953471.1"/>
    </source>
</evidence>
<keyword evidence="3 4" id="KW-0546">Nucleotide metabolism</keyword>
<reference evidence="5 6" key="1">
    <citation type="submission" date="2020-10" db="EMBL/GenBank/DDBJ databases">
        <title>Connecting structure to function with the recovery of over 1000 high-quality activated sludge metagenome-assembled genomes encoding full-length rRNA genes using long-read sequencing.</title>
        <authorList>
            <person name="Singleton C.M."/>
            <person name="Petriglieri F."/>
            <person name="Kristensen J.M."/>
            <person name="Kirkegaard R.H."/>
            <person name="Michaelsen T.Y."/>
            <person name="Andersen M.H."/>
            <person name="Karst S.M."/>
            <person name="Dueholm M.S."/>
            <person name="Nielsen P.H."/>
            <person name="Albertsen M."/>
        </authorList>
    </citation>
    <scope>NUCLEOTIDE SEQUENCE [LARGE SCALE GENOMIC DNA]</scope>
    <source>
        <strain evidence="5">Fred_18-Q3-R57-64_BAT3C.720</strain>
    </source>
</reference>
<evidence type="ECO:0000256" key="4">
    <source>
        <dbReference type="HAMAP-Rule" id="MF_00528"/>
    </source>
</evidence>
<dbReference type="Pfam" id="PF02545">
    <property type="entry name" value="Maf"/>
    <property type="match status" value="1"/>
</dbReference>
<accession>A0A935W2M6</accession>
<dbReference type="GO" id="GO:0005737">
    <property type="term" value="C:cytoplasm"/>
    <property type="evidence" value="ECO:0007669"/>
    <property type="project" value="UniProtKB-SubCell"/>
</dbReference>
<comment type="function">
    <text evidence="4">Nucleoside triphosphate pyrophosphatase that hydrolyzes dTTP and UTP. May have a dual role in cell division arrest and in preventing the incorporation of modified nucleotides into cellular nucleic acids.</text>
</comment>
<evidence type="ECO:0000256" key="2">
    <source>
        <dbReference type="ARBA" id="ARBA00022801"/>
    </source>
</evidence>
<dbReference type="GO" id="GO:0009117">
    <property type="term" value="P:nucleotide metabolic process"/>
    <property type="evidence" value="ECO:0007669"/>
    <property type="project" value="UniProtKB-KW"/>
</dbReference>
<dbReference type="InterPro" id="IPR029001">
    <property type="entry name" value="ITPase-like_fam"/>
</dbReference>
<dbReference type="EMBL" id="JADJOT010000005">
    <property type="protein sequence ID" value="MBK7953471.1"/>
    <property type="molecule type" value="Genomic_DNA"/>
</dbReference>
<comment type="similarity">
    <text evidence="4">Belongs to the Maf family. YhdE subfamily.</text>
</comment>
<feature type="site" description="Important for substrate specificity" evidence="4">
    <location>
        <position position="171"/>
    </location>
</feature>
<organism evidence="5 6">
    <name type="scientific">Candidatus Accumulibacter affinis</name>
    <dbReference type="NCBI Taxonomy" id="2954384"/>
    <lineage>
        <taxon>Bacteria</taxon>
        <taxon>Pseudomonadati</taxon>
        <taxon>Pseudomonadota</taxon>
        <taxon>Betaproteobacteria</taxon>
        <taxon>Candidatus Accumulibacter</taxon>
    </lineage>
</organism>
<dbReference type="CDD" id="cd00555">
    <property type="entry name" value="Maf"/>
    <property type="match status" value="1"/>
</dbReference>
<protein>
    <recommendedName>
        <fullName evidence="4">dTTP/UTP pyrophosphatase</fullName>
        <shortName evidence="4">dTTPase/UTPase</shortName>
        <ecNumber evidence="4">3.6.1.9</ecNumber>
    </recommendedName>
    <alternativeName>
        <fullName evidence="4">Nucleoside triphosphate pyrophosphatase</fullName>
    </alternativeName>
    <alternativeName>
        <fullName evidence="4">Nucleotide pyrophosphatase</fullName>
        <shortName evidence="4">Nucleotide PPase</shortName>
    </alternativeName>
</protein>
<dbReference type="EC" id="3.6.1.9" evidence="4"/>
<gene>
    <name evidence="5" type="primary">maf</name>
    <name evidence="5" type="ORF">IPK02_05585</name>
</gene>
<dbReference type="PIRSF" id="PIRSF006305">
    <property type="entry name" value="Maf"/>
    <property type="match status" value="1"/>
</dbReference>
<name>A0A935W2M6_9PROT</name>
<proteinExistence type="inferred from homology"/>
<dbReference type="PANTHER" id="PTHR43213:SF5">
    <property type="entry name" value="BIFUNCTIONAL DTTP_UTP PYROPHOSPHATASE_METHYLTRANSFERASE PROTEIN-RELATED"/>
    <property type="match status" value="1"/>
</dbReference>
<dbReference type="SUPFAM" id="SSF52972">
    <property type="entry name" value="ITPase-like"/>
    <property type="match status" value="1"/>
</dbReference>
<dbReference type="HAMAP" id="MF_00528">
    <property type="entry name" value="Maf"/>
    <property type="match status" value="1"/>
</dbReference>
<dbReference type="PANTHER" id="PTHR43213">
    <property type="entry name" value="BIFUNCTIONAL DTTP/UTP PYROPHOSPHATASE/METHYLTRANSFERASE PROTEIN-RELATED"/>
    <property type="match status" value="1"/>
</dbReference>
<feature type="site" description="Important for substrate specificity" evidence="4">
    <location>
        <position position="89"/>
    </location>
</feature>
<comment type="catalytic activity">
    <reaction evidence="4">
        <text>dTTP + H2O = dTMP + diphosphate + H(+)</text>
        <dbReference type="Rhea" id="RHEA:28534"/>
        <dbReference type="ChEBI" id="CHEBI:15377"/>
        <dbReference type="ChEBI" id="CHEBI:15378"/>
        <dbReference type="ChEBI" id="CHEBI:33019"/>
        <dbReference type="ChEBI" id="CHEBI:37568"/>
        <dbReference type="ChEBI" id="CHEBI:63528"/>
        <dbReference type="EC" id="3.6.1.9"/>
    </reaction>
</comment>
<evidence type="ECO:0000256" key="1">
    <source>
        <dbReference type="ARBA" id="ARBA00001968"/>
    </source>
</evidence>